<dbReference type="SMART" id="SM00490">
    <property type="entry name" value="HELICc"/>
    <property type="match status" value="1"/>
</dbReference>
<keyword evidence="1 7" id="KW-0547">Nucleotide-binding</keyword>
<reference evidence="12 13" key="1">
    <citation type="journal article" date="2015" name="Biotechnol. Bioeng.">
        <title>Genome sequence and phenotypic characterization of Caulobacter segnis.</title>
        <authorList>
            <person name="Patel S."/>
            <person name="Fletcher B."/>
            <person name="Scott D.C."/>
            <person name="Ely B."/>
        </authorList>
    </citation>
    <scope>NUCLEOTIDE SEQUENCE [LARGE SCALE GENOMIC DNA]</scope>
    <source>
        <strain evidence="12 13">ERI-2</strain>
    </source>
</reference>
<dbReference type="EC" id="3.6.4.13" evidence="12"/>
<evidence type="ECO:0000256" key="3">
    <source>
        <dbReference type="ARBA" id="ARBA00022806"/>
    </source>
</evidence>
<evidence type="ECO:0000259" key="9">
    <source>
        <dbReference type="PROSITE" id="PS51192"/>
    </source>
</evidence>
<comment type="caution">
    <text evidence="12">The sequence shown here is derived from an EMBL/GenBank/DDBJ whole genome shotgun (WGS) entry which is preliminary data.</text>
</comment>
<dbReference type="EMBL" id="LITT01000011">
    <property type="protein sequence ID" value="OAA90530.1"/>
    <property type="molecule type" value="Genomic_DNA"/>
</dbReference>
<evidence type="ECO:0000256" key="4">
    <source>
        <dbReference type="ARBA" id="ARBA00022840"/>
    </source>
</evidence>
<feature type="domain" description="Helicase ATP-binding" evidence="9">
    <location>
        <begin position="31"/>
        <end position="207"/>
    </location>
</feature>
<dbReference type="Pfam" id="PF00270">
    <property type="entry name" value="DEAD"/>
    <property type="match status" value="1"/>
</dbReference>
<dbReference type="InterPro" id="IPR000629">
    <property type="entry name" value="RNA-helicase_DEAD-box_CS"/>
</dbReference>
<dbReference type="PROSITE" id="PS51192">
    <property type="entry name" value="HELICASE_ATP_BIND_1"/>
    <property type="match status" value="1"/>
</dbReference>
<accession>A0A166R003</accession>
<evidence type="ECO:0000259" key="11">
    <source>
        <dbReference type="PROSITE" id="PS51195"/>
    </source>
</evidence>
<dbReference type="GO" id="GO:0003724">
    <property type="term" value="F:RNA helicase activity"/>
    <property type="evidence" value="ECO:0007669"/>
    <property type="project" value="UniProtKB-EC"/>
</dbReference>
<dbReference type="InterPro" id="IPR050079">
    <property type="entry name" value="DEAD_box_RNA_helicase"/>
</dbReference>
<dbReference type="Gene3D" id="3.40.50.300">
    <property type="entry name" value="P-loop containing nucleotide triphosphate hydrolases"/>
    <property type="match status" value="2"/>
</dbReference>
<dbReference type="InterPro" id="IPR014001">
    <property type="entry name" value="Helicase_ATP-bd"/>
</dbReference>
<evidence type="ECO:0000256" key="8">
    <source>
        <dbReference type="SAM" id="MobiDB-lite"/>
    </source>
</evidence>
<dbReference type="SUPFAM" id="SSF52540">
    <property type="entry name" value="P-loop containing nucleoside triphosphate hydrolases"/>
    <property type="match status" value="1"/>
</dbReference>
<evidence type="ECO:0000313" key="12">
    <source>
        <dbReference type="EMBL" id="OAA90530.1"/>
    </source>
</evidence>
<feature type="region of interest" description="Disordered" evidence="8">
    <location>
        <begin position="395"/>
        <end position="417"/>
    </location>
</feature>
<dbReference type="InterPro" id="IPR044742">
    <property type="entry name" value="DEAD/DEAH_RhlB"/>
</dbReference>
<dbReference type="PATRIC" id="fig|1538.10.peg.342"/>
<feature type="domain" description="DEAD-box RNA helicase Q" evidence="11">
    <location>
        <begin position="1"/>
        <end position="28"/>
    </location>
</feature>
<sequence>MFQKLNIIDPILKALKDEGYVNPTPIQEQSIPVILEGNDFEGCAQTGTGKTAAFAIPILQLIYSKQRAQSGSSNIKALVLAPTRELAIQIGENFTSYGKYTRLKNTVIFGGVSQKSQTDALMAGVDILIATPGRLLDLVQQKYVNLQHIKFLVLDEADRMLDMGMGHDVKRIIAKLPKDRQTMVFSATMPQKILKLIDSILIKPVKVEVTPVSSTIDTIKQAVYFVQKRNKKSLLIHLLKDESFESVLVFSRTKHGANKITGDLVKAGIEAQAIHGNKSQNARQLALSNFKEKKIRVLVATDIAARGIDVEKVSHVINFDLPDVPETYVHRIGRTGRAGSDGVALSFCDREEKQLLTDIEKVISKSIPVIKDHPYAMSNSDMIVSASGIVKSKNVKKKVSDGKSRKSSYFRRNKKRS</sequence>
<dbReference type="Proteomes" id="UP000077407">
    <property type="component" value="Unassembled WGS sequence"/>
</dbReference>
<evidence type="ECO:0000313" key="13">
    <source>
        <dbReference type="Proteomes" id="UP000077407"/>
    </source>
</evidence>
<dbReference type="GO" id="GO:0005524">
    <property type="term" value="F:ATP binding"/>
    <property type="evidence" value="ECO:0007669"/>
    <property type="project" value="UniProtKB-KW"/>
</dbReference>
<organism evidence="12 13">
    <name type="scientific">Clostridium ljungdahlii</name>
    <dbReference type="NCBI Taxonomy" id="1538"/>
    <lineage>
        <taxon>Bacteria</taxon>
        <taxon>Bacillati</taxon>
        <taxon>Bacillota</taxon>
        <taxon>Clostridia</taxon>
        <taxon>Eubacteriales</taxon>
        <taxon>Clostridiaceae</taxon>
        <taxon>Clostridium</taxon>
    </lineage>
</organism>
<proteinExistence type="inferred from homology"/>
<dbReference type="InterPro" id="IPR014014">
    <property type="entry name" value="RNA_helicase_DEAD_Q_motif"/>
</dbReference>
<dbReference type="AlphaFoldDB" id="A0A166R003"/>
<comment type="similarity">
    <text evidence="5 7">Belongs to the DEAD box helicase family.</text>
</comment>
<dbReference type="PROSITE" id="PS51195">
    <property type="entry name" value="Q_MOTIF"/>
    <property type="match status" value="1"/>
</dbReference>
<dbReference type="PANTHER" id="PTHR47959">
    <property type="entry name" value="ATP-DEPENDENT RNA HELICASE RHLE-RELATED"/>
    <property type="match status" value="1"/>
</dbReference>
<dbReference type="CDD" id="cd00268">
    <property type="entry name" value="DEADc"/>
    <property type="match status" value="1"/>
</dbReference>
<dbReference type="GO" id="GO:0016787">
    <property type="term" value="F:hydrolase activity"/>
    <property type="evidence" value="ECO:0007669"/>
    <property type="project" value="UniProtKB-KW"/>
</dbReference>
<dbReference type="SMART" id="SM00487">
    <property type="entry name" value="DEXDc"/>
    <property type="match status" value="1"/>
</dbReference>
<dbReference type="InterPro" id="IPR027417">
    <property type="entry name" value="P-loop_NTPase"/>
</dbReference>
<dbReference type="PROSITE" id="PS00039">
    <property type="entry name" value="DEAD_ATP_HELICASE"/>
    <property type="match status" value="1"/>
</dbReference>
<dbReference type="CDD" id="cd18787">
    <property type="entry name" value="SF2_C_DEAD"/>
    <property type="match status" value="1"/>
</dbReference>
<evidence type="ECO:0000256" key="2">
    <source>
        <dbReference type="ARBA" id="ARBA00022801"/>
    </source>
</evidence>
<feature type="short sequence motif" description="Q motif" evidence="6">
    <location>
        <begin position="1"/>
        <end position="28"/>
    </location>
</feature>
<dbReference type="GO" id="GO:0003676">
    <property type="term" value="F:nucleic acid binding"/>
    <property type="evidence" value="ECO:0007669"/>
    <property type="project" value="InterPro"/>
</dbReference>
<dbReference type="InterPro" id="IPR001650">
    <property type="entry name" value="Helicase_C-like"/>
</dbReference>
<evidence type="ECO:0000256" key="7">
    <source>
        <dbReference type="RuleBase" id="RU000492"/>
    </source>
</evidence>
<gene>
    <name evidence="12" type="primary">rhlE_2</name>
    <name evidence="12" type="ORF">WY13_01434</name>
</gene>
<keyword evidence="4 7" id="KW-0067">ATP-binding</keyword>
<keyword evidence="2 7" id="KW-0378">Hydrolase</keyword>
<dbReference type="InterPro" id="IPR011545">
    <property type="entry name" value="DEAD/DEAH_box_helicase_dom"/>
</dbReference>
<dbReference type="GO" id="GO:0005829">
    <property type="term" value="C:cytosol"/>
    <property type="evidence" value="ECO:0007669"/>
    <property type="project" value="TreeGrafter"/>
</dbReference>
<evidence type="ECO:0000256" key="5">
    <source>
        <dbReference type="ARBA" id="ARBA00038437"/>
    </source>
</evidence>
<dbReference type="Pfam" id="PF00271">
    <property type="entry name" value="Helicase_C"/>
    <property type="match status" value="1"/>
</dbReference>
<protein>
    <submittedName>
        <fullName evidence="12">ATP-dependent RNA helicase RhlE</fullName>
        <ecNumber evidence="12">3.6.4.13</ecNumber>
    </submittedName>
</protein>
<feature type="domain" description="Helicase C-terminal" evidence="10">
    <location>
        <begin position="218"/>
        <end position="378"/>
    </location>
</feature>
<dbReference type="PANTHER" id="PTHR47959:SF13">
    <property type="entry name" value="ATP-DEPENDENT RNA HELICASE RHLE"/>
    <property type="match status" value="1"/>
</dbReference>
<evidence type="ECO:0000256" key="6">
    <source>
        <dbReference type="PROSITE-ProRule" id="PRU00552"/>
    </source>
</evidence>
<evidence type="ECO:0000256" key="1">
    <source>
        <dbReference type="ARBA" id="ARBA00022741"/>
    </source>
</evidence>
<name>A0A166R003_9CLOT</name>
<feature type="compositionally biased region" description="Basic residues" evidence="8">
    <location>
        <begin position="405"/>
        <end position="417"/>
    </location>
</feature>
<dbReference type="PROSITE" id="PS51194">
    <property type="entry name" value="HELICASE_CTER"/>
    <property type="match status" value="1"/>
</dbReference>
<evidence type="ECO:0000259" key="10">
    <source>
        <dbReference type="PROSITE" id="PS51194"/>
    </source>
</evidence>
<keyword evidence="3 7" id="KW-0347">Helicase</keyword>